<dbReference type="PANTHER" id="PTHR43685">
    <property type="entry name" value="GLYCOSYLTRANSFERASE"/>
    <property type="match status" value="1"/>
</dbReference>
<dbReference type="EMBL" id="CP136865">
    <property type="protein sequence ID" value="WOJ98283.1"/>
    <property type="molecule type" value="Genomic_DNA"/>
</dbReference>
<keyword evidence="2" id="KW-0328">Glycosyltransferase</keyword>
<evidence type="ECO:0000259" key="1">
    <source>
        <dbReference type="Pfam" id="PF00535"/>
    </source>
</evidence>
<protein>
    <submittedName>
        <fullName evidence="2">Glycosyltransferase family 2 protein</fullName>
        <ecNumber evidence="2">2.4.-.-</ecNumber>
    </submittedName>
</protein>
<proteinExistence type="predicted"/>
<dbReference type="Gene3D" id="3.90.550.10">
    <property type="entry name" value="Spore Coat Polysaccharide Biosynthesis Protein SpsA, Chain A"/>
    <property type="match status" value="1"/>
</dbReference>
<organism evidence="2 3">
    <name type="scientific">Congregibacter brevis</name>
    <dbReference type="NCBI Taxonomy" id="3081201"/>
    <lineage>
        <taxon>Bacteria</taxon>
        <taxon>Pseudomonadati</taxon>
        <taxon>Pseudomonadota</taxon>
        <taxon>Gammaproteobacteria</taxon>
        <taxon>Cellvibrionales</taxon>
        <taxon>Halieaceae</taxon>
        <taxon>Congregibacter</taxon>
    </lineage>
</organism>
<feature type="domain" description="Glycosyltransferase 2-like" evidence="1">
    <location>
        <begin position="8"/>
        <end position="102"/>
    </location>
</feature>
<name>A0ABZ0IGZ4_9GAMM</name>
<dbReference type="PANTHER" id="PTHR43685:SF11">
    <property type="entry name" value="GLYCOSYLTRANSFERASE TAGX-RELATED"/>
    <property type="match status" value="1"/>
</dbReference>
<dbReference type="GO" id="GO:0016757">
    <property type="term" value="F:glycosyltransferase activity"/>
    <property type="evidence" value="ECO:0007669"/>
    <property type="project" value="UniProtKB-KW"/>
</dbReference>
<dbReference type="EC" id="2.4.-.-" evidence="2"/>
<dbReference type="CDD" id="cd00761">
    <property type="entry name" value="Glyco_tranf_GTA_type"/>
    <property type="match status" value="1"/>
</dbReference>
<dbReference type="InterPro" id="IPR029044">
    <property type="entry name" value="Nucleotide-diphossugar_trans"/>
</dbReference>
<dbReference type="RefSeq" id="WP_407329588.1">
    <property type="nucleotide sequence ID" value="NZ_CP136865.1"/>
</dbReference>
<accession>A0ABZ0IGZ4</accession>
<dbReference type="Pfam" id="PF00535">
    <property type="entry name" value="Glycos_transf_2"/>
    <property type="match status" value="1"/>
</dbReference>
<reference evidence="2 3" key="1">
    <citation type="submission" date="2023-10" db="EMBL/GenBank/DDBJ databases">
        <title>Two novel species belonging to the OM43/NOR5 clade.</title>
        <authorList>
            <person name="Park M."/>
        </authorList>
    </citation>
    <scope>NUCLEOTIDE SEQUENCE [LARGE SCALE GENOMIC DNA]</scope>
    <source>
        <strain evidence="2 3">IMCC45268</strain>
    </source>
</reference>
<sequence length="322" mass="35940">MESRPLISVIVPTYNRADLLRITLNSIFSQSHEPHEVIVVDDGSTDHTSSMLNSETHSQLKVIYQPNNGQVAARYNGIQQCSGDWIALCDSDDVWSSDYIATFTADLEMFKNINYWFSNFGLIDVNGVSVGTDKLSEAPENWMQGIIGASNTAEDSLKLDDKTFFLSLLQFQPVFPSALIFKRSLYDDIGGFRTDLDLAHSEDAHLTRRIAAHGVGAMHSKPLVNIRKHLGNFSGEFQKNQEGRLEILEQLLRDGDLPESFASATQHAITRGNIELFKYLILTDQLETARAFGASQPHTIETLILRTKLAAKSLLQRINLLG</sequence>
<evidence type="ECO:0000313" key="3">
    <source>
        <dbReference type="Proteomes" id="UP001626549"/>
    </source>
</evidence>
<dbReference type="SUPFAM" id="SSF53448">
    <property type="entry name" value="Nucleotide-diphospho-sugar transferases"/>
    <property type="match status" value="1"/>
</dbReference>
<gene>
    <name evidence="2" type="ORF">R0137_06860</name>
</gene>
<keyword evidence="3" id="KW-1185">Reference proteome</keyword>
<keyword evidence="2" id="KW-0808">Transferase</keyword>
<evidence type="ECO:0000313" key="2">
    <source>
        <dbReference type="EMBL" id="WOJ98283.1"/>
    </source>
</evidence>
<dbReference type="InterPro" id="IPR050834">
    <property type="entry name" value="Glycosyltransf_2"/>
</dbReference>
<dbReference type="InterPro" id="IPR001173">
    <property type="entry name" value="Glyco_trans_2-like"/>
</dbReference>
<dbReference type="Proteomes" id="UP001626549">
    <property type="component" value="Chromosome"/>
</dbReference>